<evidence type="ECO:0000259" key="14">
    <source>
        <dbReference type="Pfam" id="PF01433"/>
    </source>
</evidence>
<dbReference type="Gene3D" id="1.10.390.10">
    <property type="entry name" value="Neutral Protease Domain 2"/>
    <property type="match status" value="1"/>
</dbReference>
<dbReference type="GO" id="GO:0070006">
    <property type="term" value="F:metalloaminopeptidase activity"/>
    <property type="evidence" value="ECO:0007669"/>
    <property type="project" value="TreeGrafter"/>
</dbReference>
<dbReference type="PANTHER" id="PTHR11533:SF174">
    <property type="entry name" value="PUROMYCIN-SENSITIVE AMINOPEPTIDASE-RELATED"/>
    <property type="match status" value="1"/>
</dbReference>
<evidence type="ECO:0000256" key="13">
    <source>
        <dbReference type="ARBA" id="ARBA00031533"/>
    </source>
</evidence>
<dbReference type="Pfam" id="PF01433">
    <property type="entry name" value="Peptidase_M1"/>
    <property type="match status" value="1"/>
</dbReference>
<protein>
    <recommendedName>
        <fullName evidence="5">Aminopeptidase N</fullName>
        <ecNumber evidence="4">3.4.11.2</ecNumber>
    </recommendedName>
    <alternativeName>
        <fullName evidence="12">Alanine aminopeptidase</fullName>
    </alternativeName>
    <alternativeName>
        <fullName evidence="13">Lysyl aminopeptidase</fullName>
    </alternativeName>
</protein>
<comment type="similarity">
    <text evidence="3">Belongs to the peptidase M1 family.</text>
</comment>
<evidence type="ECO:0000259" key="15">
    <source>
        <dbReference type="Pfam" id="PF11838"/>
    </source>
</evidence>
<keyword evidence="11" id="KW-0482">Metalloprotease</keyword>
<dbReference type="Proteomes" id="UP000627538">
    <property type="component" value="Unassembled WGS sequence"/>
</dbReference>
<evidence type="ECO:0000256" key="9">
    <source>
        <dbReference type="ARBA" id="ARBA00022801"/>
    </source>
</evidence>
<sequence>MPGINLTHDEARKRAAIVMVDHYDVHLDLRAEAPTFLSRTRVSFDATPGSATFVDLIADEVTSITLNGTDVDVSAWEDSRISLTNLAEHNTLEVTANCVYMHTGEGMHRFTDPLDKRDYVYTQFEVPDARRVFAVFEQPDLKATFAFTVDVAEDWTVLSNSATPTPTPLPDGGRRFAFETHPRISSYITAIVAGPYVGLTDELVNSEGRAIPLSVWARASLEEELRADAEEIFTITKQGFAFYESQFSRAYPFATYDQIFVPEYNAGAMENAGCVTFRDEYIFRSTPTQAERVRRANTILHELAHMWFGDLVTMKWWNDLWLNESFAEFMAYLSEAEATEFSDAWTAFNIRKEWGVMCDQLPSTHPIKAEIRDLADVEVNFDGITYSKGAAVLRQLVSYVGRDNFMTGLTRYFEAHAWGNATLTDLLSQLEATSGRDLTAWADVWLSQAGITVLRTDITEAADGSIESLDVVEELPQADTTHRPHRLAIGGYDMVGDALERVWRVEVDVNGERTRVDEATGLVRPALILVNDDDLTYAKSRLDDASLAVAGRNVDKLTDPMPRALIASIMWSMCRDGELSAPAYLDFCLRLLAVETNSDVVSGTLAKALTALNQFTSPAVTVQAHADFAQQLLALASSLPGGSDRQKQMAEAFIRVAVDPHRDLLENWLEGRDLLEGFELSQQARWAIRQTLSAMGAPATDLAAEEARDPSLTGMQMAEGARAASPTGRTEVFERIMTDTSVPNATLMELMGGFVSHAWRDPQRDEDLIDRYFASVREVWQTFTHHMASRIVAGMYPTHLTGRTDRDVVAIGRAWLDDNADAPRALRRLMAEQLDHAERAQRAQACDTTVW</sequence>
<evidence type="ECO:0000256" key="3">
    <source>
        <dbReference type="ARBA" id="ARBA00010136"/>
    </source>
</evidence>
<dbReference type="PRINTS" id="PR00756">
    <property type="entry name" value="ALADIPTASE"/>
</dbReference>
<dbReference type="EMBL" id="JACRUO010000001">
    <property type="protein sequence ID" value="MBD3688884.1"/>
    <property type="molecule type" value="Genomic_DNA"/>
</dbReference>
<dbReference type="PANTHER" id="PTHR11533">
    <property type="entry name" value="PROTEASE M1 ZINC METALLOPROTEASE"/>
    <property type="match status" value="1"/>
</dbReference>
<evidence type="ECO:0000256" key="5">
    <source>
        <dbReference type="ARBA" id="ARBA00015611"/>
    </source>
</evidence>
<dbReference type="Gene3D" id="2.60.40.1730">
    <property type="entry name" value="tricorn interacting facor f3 domain"/>
    <property type="match status" value="1"/>
</dbReference>
<evidence type="ECO:0000256" key="6">
    <source>
        <dbReference type="ARBA" id="ARBA00022438"/>
    </source>
</evidence>
<proteinExistence type="inferred from homology"/>
<evidence type="ECO:0000256" key="1">
    <source>
        <dbReference type="ARBA" id="ARBA00000098"/>
    </source>
</evidence>
<evidence type="ECO:0000313" key="17">
    <source>
        <dbReference type="EMBL" id="MBD3688884.1"/>
    </source>
</evidence>
<keyword evidence="10" id="KW-0862">Zinc</keyword>
<evidence type="ECO:0000256" key="12">
    <source>
        <dbReference type="ARBA" id="ARBA00029811"/>
    </source>
</evidence>
<dbReference type="GO" id="GO:0005737">
    <property type="term" value="C:cytoplasm"/>
    <property type="evidence" value="ECO:0007669"/>
    <property type="project" value="TreeGrafter"/>
</dbReference>
<dbReference type="FunFam" id="1.10.390.10:FF:000004">
    <property type="entry name" value="Aminopeptidase N"/>
    <property type="match status" value="1"/>
</dbReference>
<dbReference type="SUPFAM" id="SSF55486">
    <property type="entry name" value="Metalloproteases ('zincins'), catalytic domain"/>
    <property type="match status" value="1"/>
</dbReference>
<dbReference type="GO" id="GO:0043171">
    <property type="term" value="P:peptide catabolic process"/>
    <property type="evidence" value="ECO:0007669"/>
    <property type="project" value="TreeGrafter"/>
</dbReference>
<dbReference type="CDD" id="cd09602">
    <property type="entry name" value="M1_APN"/>
    <property type="match status" value="1"/>
</dbReference>
<comment type="cofactor">
    <cofactor evidence="2">
        <name>Zn(2+)</name>
        <dbReference type="ChEBI" id="CHEBI:29105"/>
    </cofactor>
</comment>
<dbReference type="Pfam" id="PF11838">
    <property type="entry name" value="ERAP1_C"/>
    <property type="match status" value="1"/>
</dbReference>
<dbReference type="InterPro" id="IPR014782">
    <property type="entry name" value="Peptidase_M1_dom"/>
</dbReference>
<comment type="catalytic activity">
    <reaction evidence="1">
        <text>Release of an N-terminal amino acid, Xaa-|-Yaa- from a peptide, amide or arylamide. Xaa is preferably Ala, but may be most amino acids including Pro (slow action). When a terminal hydrophobic residue is followed by a prolyl residue, the two may be released as an intact Xaa-Pro dipeptide.</text>
        <dbReference type="EC" id="3.4.11.2"/>
    </reaction>
</comment>
<dbReference type="InterPro" id="IPR027268">
    <property type="entry name" value="Peptidase_M4/M1_CTD_sf"/>
</dbReference>
<dbReference type="RefSeq" id="WP_191070977.1">
    <property type="nucleotide sequence ID" value="NZ_CP060506.1"/>
</dbReference>
<dbReference type="GO" id="GO:0016020">
    <property type="term" value="C:membrane"/>
    <property type="evidence" value="ECO:0007669"/>
    <property type="project" value="TreeGrafter"/>
</dbReference>
<evidence type="ECO:0000256" key="4">
    <source>
        <dbReference type="ARBA" id="ARBA00012564"/>
    </source>
</evidence>
<accession>A0A8I0KVF5</accession>
<keyword evidence="9 17" id="KW-0378">Hydrolase</keyword>
<gene>
    <name evidence="17" type="primary">pepN</name>
    <name evidence="17" type="ORF">H8R10_01330</name>
</gene>
<dbReference type="FunFam" id="2.60.40.1730:FF:000010">
    <property type="entry name" value="Putative aminopeptidase N"/>
    <property type="match status" value="1"/>
</dbReference>
<evidence type="ECO:0000256" key="2">
    <source>
        <dbReference type="ARBA" id="ARBA00001947"/>
    </source>
</evidence>
<dbReference type="InterPro" id="IPR050344">
    <property type="entry name" value="Peptidase_M1_aminopeptidases"/>
</dbReference>
<dbReference type="GO" id="GO:0006508">
    <property type="term" value="P:proteolysis"/>
    <property type="evidence" value="ECO:0007669"/>
    <property type="project" value="UniProtKB-KW"/>
</dbReference>
<dbReference type="InterPro" id="IPR012778">
    <property type="entry name" value="Pept_M1_aminopeptidase"/>
</dbReference>
<evidence type="ECO:0000313" key="18">
    <source>
        <dbReference type="Proteomes" id="UP000627538"/>
    </source>
</evidence>
<dbReference type="GO" id="GO:0042277">
    <property type="term" value="F:peptide binding"/>
    <property type="evidence" value="ECO:0007669"/>
    <property type="project" value="TreeGrafter"/>
</dbReference>
<dbReference type="NCBIfam" id="TIGR02412">
    <property type="entry name" value="pepN_strep_liv"/>
    <property type="match status" value="1"/>
</dbReference>
<dbReference type="InterPro" id="IPR045357">
    <property type="entry name" value="Aminopeptidase_N-like_N"/>
</dbReference>
<keyword evidence="7" id="KW-0645">Protease</keyword>
<keyword evidence="18" id="KW-1185">Reference proteome</keyword>
<comment type="caution">
    <text evidence="17">The sequence shown here is derived from an EMBL/GenBank/DDBJ whole genome shotgun (WGS) entry which is preliminary data.</text>
</comment>
<keyword evidence="6 17" id="KW-0031">Aminopeptidase</keyword>
<reference evidence="17 18" key="1">
    <citation type="submission" date="2020-08" db="EMBL/GenBank/DDBJ databases">
        <title>Winkia gen. nov., sp. nov., isolated from faeces of the Anser albifrons in China.</title>
        <authorList>
            <person name="Liu Q."/>
        </authorList>
    </citation>
    <scope>NUCLEOTIDE SEQUENCE [LARGE SCALE GENOMIC DNA]</scope>
    <source>
        <strain evidence="17 18">C62</strain>
    </source>
</reference>
<dbReference type="AlphaFoldDB" id="A0A8I0KVF5"/>
<evidence type="ECO:0000259" key="16">
    <source>
        <dbReference type="Pfam" id="PF17900"/>
    </source>
</evidence>
<name>A0A8I0KVF5_9ACTO</name>
<evidence type="ECO:0000256" key="8">
    <source>
        <dbReference type="ARBA" id="ARBA00022723"/>
    </source>
</evidence>
<feature type="domain" description="Aminopeptidase N-like N-terminal" evidence="16">
    <location>
        <begin position="22"/>
        <end position="188"/>
    </location>
</feature>
<dbReference type="Pfam" id="PF17900">
    <property type="entry name" value="Peptidase_M1_N"/>
    <property type="match status" value="1"/>
</dbReference>
<evidence type="ECO:0000256" key="11">
    <source>
        <dbReference type="ARBA" id="ARBA00023049"/>
    </source>
</evidence>
<keyword evidence="8" id="KW-0479">Metal-binding</keyword>
<dbReference type="SUPFAM" id="SSF63737">
    <property type="entry name" value="Leukotriene A4 hydrolase N-terminal domain"/>
    <property type="match status" value="1"/>
</dbReference>
<dbReference type="InterPro" id="IPR042097">
    <property type="entry name" value="Aminopeptidase_N-like_N_sf"/>
</dbReference>
<dbReference type="GO" id="GO:0008270">
    <property type="term" value="F:zinc ion binding"/>
    <property type="evidence" value="ECO:0007669"/>
    <property type="project" value="InterPro"/>
</dbReference>
<dbReference type="InterPro" id="IPR001930">
    <property type="entry name" value="Peptidase_M1"/>
</dbReference>
<dbReference type="GO" id="GO:0005615">
    <property type="term" value="C:extracellular space"/>
    <property type="evidence" value="ECO:0007669"/>
    <property type="project" value="TreeGrafter"/>
</dbReference>
<feature type="domain" description="ERAP1-like C-terminal" evidence="15">
    <location>
        <begin position="527"/>
        <end position="839"/>
    </location>
</feature>
<dbReference type="InterPro" id="IPR024571">
    <property type="entry name" value="ERAP1-like_C_dom"/>
</dbReference>
<dbReference type="EC" id="3.4.11.2" evidence="4"/>
<dbReference type="GO" id="GO:0016285">
    <property type="term" value="F:alanyl aminopeptidase activity"/>
    <property type="evidence" value="ECO:0007669"/>
    <property type="project" value="UniProtKB-EC"/>
</dbReference>
<evidence type="ECO:0000256" key="7">
    <source>
        <dbReference type="ARBA" id="ARBA00022670"/>
    </source>
</evidence>
<evidence type="ECO:0000256" key="10">
    <source>
        <dbReference type="ARBA" id="ARBA00022833"/>
    </source>
</evidence>
<feature type="domain" description="Peptidase M1 membrane alanine aminopeptidase" evidence="14">
    <location>
        <begin position="235"/>
        <end position="445"/>
    </location>
</feature>
<organism evidence="17 18">
    <name type="scientific">Nanchangia anserum</name>
    <dbReference type="NCBI Taxonomy" id="2692125"/>
    <lineage>
        <taxon>Bacteria</taxon>
        <taxon>Bacillati</taxon>
        <taxon>Actinomycetota</taxon>
        <taxon>Actinomycetes</taxon>
        <taxon>Actinomycetales</taxon>
        <taxon>Actinomycetaceae</taxon>
        <taxon>Nanchangia</taxon>
    </lineage>
</organism>